<accession>G2Q9Q9</accession>
<evidence type="ECO:0000313" key="2">
    <source>
        <dbReference type="EMBL" id="AEO56518.1"/>
    </source>
</evidence>
<dbReference type="InterPro" id="IPR010730">
    <property type="entry name" value="HET"/>
</dbReference>
<dbReference type="InParanoid" id="G2Q9Q9"/>
<sequence>SYEAISYHWGDQNDTRVVYCEGKPLRVTVSLYTGLKRLRRQDIVRVFWADAVCINQKDTLEKNAQLPLVSRIYSQPSRVLVLLGENTSAPADRTDGGQRLRAEGKPNVLDYNWRRMNSLLCRPWFDRRWIIQEVTLADDTVPRLAICGHVEFSWNDLASVACRIAAYGIPPLLAGLSTST</sequence>
<feature type="non-terminal residue" evidence="2">
    <location>
        <position position="1"/>
    </location>
</feature>
<organism evidence="2 3">
    <name type="scientific">Thermothelomyces thermophilus (strain ATCC 42464 / BCRC 31852 / DSM 1799)</name>
    <name type="common">Sporotrichum thermophile</name>
    <dbReference type="NCBI Taxonomy" id="573729"/>
    <lineage>
        <taxon>Eukaryota</taxon>
        <taxon>Fungi</taxon>
        <taxon>Dikarya</taxon>
        <taxon>Ascomycota</taxon>
        <taxon>Pezizomycotina</taxon>
        <taxon>Sordariomycetes</taxon>
        <taxon>Sordariomycetidae</taxon>
        <taxon>Sordariales</taxon>
        <taxon>Chaetomiaceae</taxon>
        <taxon>Thermothelomyces</taxon>
    </lineage>
</organism>
<name>G2Q9Q9_THET4</name>
<dbReference type="Pfam" id="PF06985">
    <property type="entry name" value="HET"/>
    <property type="match status" value="1"/>
</dbReference>
<evidence type="ECO:0000259" key="1">
    <source>
        <dbReference type="Pfam" id="PF06985"/>
    </source>
</evidence>
<evidence type="ECO:0000313" key="3">
    <source>
        <dbReference type="Proteomes" id="UP000007322"/>
    </source>
</evidence>
<dbReference type="PANTHER" id="PTHR24148:SF64">
    <property type="entry name" value="HETEROKARYON INCOMPATIBILITY DOMAIN-CONTAINING PROTEIN"/>
    <property type="match status" value="1"/>
</dbReference>
<dbReference type="InterPro" id="IPR052895">
    <property type="entry name" value="HetReg/Transcr_Mod"/>
</dbReference>
<feature type="domain" description="Heterokaryon incompatibility" evidence="1">
    <location>
        <begin position="2"/>
        <end position="133"/>
    </location>
</feature>
<reference evidence="2 3" key="1">
    <citation type="journal article" date="2011" name="Nat. Biotechnol.">
        <title>Comparative genomic analysis of the thermophilic biomass-degrading fungi Myceliophthora thermophila and Thielavia terrestris.</title>
        <authorList>
            <person name="Berka R.M."/>
            <person name="Grigoriev I.V."/>
            <person name="Otillar R."/>
            <person name="Salamov A."/>
            <person name="Grimwood J."/>
            <person name="Reid I."/>
            <person name="Ishmael N."/>
            <person name="John T."/>
            <person name="Darmond C."/>
            <person name="Moisan M.-C."/>
            <person name="Henrissat B."/>
            <person name="Coutinho P.M."/>
            <person name="Lombard V."/>
            <person name="Natvig D.O."/>
            <person name="Lindquist E."/>
            <person name="Schmutz J."/>
            <person name="Lucas S."/>
            <person name="Harris P."/>
            <person name="Powlowski J."/>
            <person name="Bellemare A."/>
            <person name="Taylor D."/>
            <person name="Butler G."/>
            <person name="de Vries R.P."/>
            <person name="Allijn I.E."/>
            <person name="van den Brink J."/>
            <person name="Ushinsky S."/>
            <person name="Storms R."/>
            <person name="Powell A.J."/>
            <person name="Paulsen I.T."/>
            <person name="Elbourne L.D.H."/>
            <person name="Baker S.E."/>
            <person name="Magnuson J."/>
            <person name="LaBoissiere S."/>
            <person name="Clutterbuck A.J."/>
            <person name="Martinez D."/>
            <person name="Wogulis M."/>
            <person name="de Leon A.L."/>
            <person name="Rey M.W."/>
            <person name="Tsang A."/>
        </authorList>
    </citation>
    <scope>NUCLEOTIDE SEQUENCE [LARGE SCALE GENOMIC DNA]</scope>
    <source>
        <strain evidence="3">ATCC 42464 / BCRC 31852 / DSM 1799</strain>
    </source>
</reference>
<protein>
    <recommendedName>
        <fullName evidence="1">Heterokaryon incompatibility domain-containing protein</fullName>
    </recommendedName>
</protein>
<dbReference type="KEGG" id="mtm:MYCTH_2058464"/>
<keyword evidence="3" id="KW-1185">Reference proteome</keyword>
<dbReference type="VEuPathDB" id="FungiDB:MYCTH_2058464"/>
<proteinExistence type="predicted"/>
<dbReference type="eggNOG" id="ENOG502RS6W">
    <property type="taxonomic scope" value="Eukaryota"/>
</dbReference>
<dbReference type="PANTHER" id="PTHR24148">
    <property type="entry name" value="ANKYRIN REPEAT DOMAIN-CONTAINING PROTEIN 39 HOMOLOG-RELATED"/>
    <property type="match status" value="1"/>
</dbReference>
<dbReference type="STRING" id="573729.G2Q9Q9"/>
<dbReference type="OMA" id="HARYWID"/>
<dbReference type="OrthoDB" id="4558674at2759"/>
<gene>
    <name evidence="2" type="ORF">MYCTH_2058464</name>
</gene>
<dbReference type="Proteomes" id="UP000007322">
    <property type="component" value="Chromosome 2"/>
</dbReference>
<dbReference type="HOGENOM" id="CLU_004184_6_0_1"/>
<dbReference type="GeneID" id="11510568"/>
<dbReference type="RefSeq" id="XP_003661763.1">
    <property type="nucleotide sequence ID" value="XM_003661715.1"/>
</dbReference>
<dbReference type="AlphaFoldDB" id="G2Q9Q9"/>
<dbReference type="EMBL" id="CP003003">
    <property type="protein sequence ID" value="AEO56518.1"/>
    <property type="molecule type" value="Genomic_DNA"/>
</dbReference>